<organism evidence="4 5">
    <name type="scientific">Caerostris darwini</name>
    <dbReference type="NCBI Taxonomy" id="1538125"/>
    <lineage>
        <taxon>Eukaryota</taxon>
        <taxon>Metazoa</taxon>
        <taxon>Ecdysozoa</taxon>
        <taxon>Arthropoda</taxon>
        <taxon>Chelicerata</taxon>
        <taxon>Arachnida</taxon>
        <taxon>Araneae</taxon>
        <taxon>Araneomorphae</taxon>
        <taxon>Entelegynae</taxon>
        <taxon>Araneoidea</taxon>
        <taxon>Araneidae</taxon>
        <taxon>Caerostris</taxon>
    </lineage>
</organism>
<evidence type="ECO:0000256" key="3">
    <source>
        <dbReference type="SAM" id="SignalP"/>
    </source>
</evidence>
<gene>
    <name evidence="4" type="primary">Lrig1</name>
    <name evidence="4" type="ORF">CDAR_91211</name>
</gene>
<feature type="signal peptide" evidence="3">
    <location>
        <begin position="1"/>
        <end position="17"/>
    </location>
</feature>
<keyword evidence="2" id="KW-0677">Repeat</keyword>
<dbReference type="Gene3D" id="3.80.10.10">
    <property type="entry name" value="Ribonuclease Inhibitor"/>
    <property type="match status" value="2"/>
</dbReference>
<dbReference type="SMART" id="SM00365">
    <property type="entry name" value="LRR_SD22"/>
    <property type="match status" value="5"/>
</dbReference>
<keyword evidence="1" id="KW-0433">Leucine-rich repeat</keyword>
<dbReference type="PANTHER" id="PTHR45712:SF22">
    <property type="entry name" value="INSULIN-LIKE GROWTH FACTOR-BINDING PROTEIN COMPLEX ACID LABILE SUBUNIT"/>
    <property type="match status" value="1"/>
</dbReference>
<reference evidence="4 5" key="1">
    <citation type="submission" date="2021-06" db="EMBL/GenBank/DDBJ databases">
        <title>Caerostris darwini draft genome.</title>
        <authorList>
            <person name="Kono N."/>
            <person name="Arakawa K."/>
        </authorList>
    </citation>
    <scope>NUCLEOTIDE SEQUENCE [LARGE SCALE GENOMIC DNA]</scope>
</reference>
<protein>
    <submittedName>
        <fullName evidence="4">Leucine-rich repeats and immunoglobulin-like domains protein 1</fullName>
    </submittedName>
</protein>
<dbReference type="EMBL" id="BPLQ01003528">
    <property type="protein sequence ID" value="GIY01139.1"/>
    <property type="molecule type" value="Genomic_DNA"/>
</dbReference>
<dbReference type="InterPro" id="IPR003591">
    <property type="entry name" value="Leu-rich_rpt_typical-subtyp"/>
</dbReference>
<dbReference type="AlphaFoldDB" id="A0AAV4PY38"/>
<evidence type="ECO:0000313" key="5">
    <source>
        <dbReference type="Proteomes" id="UP001054837"/>
    </source>
</evidence>
<dbReference type="PANTHER" id="PTHR45712">
    <property type="entry name" value="AGAP008170-PA"/>
    <property type="match status" value="1"/>
</dbReference>
<dbReference type="SMART" id="SM00369">
    <property type="entry name" value="LRR_TYP"/>
    <property type="match status" value="6"/>
</dbReference>
<dbReference type="PROSITE" id="PS51450">
    <property type="entry name" value="LRR"/>
    <property type="match status" value="4"/>
</dbReference>
<dbReference type="InterPro" id="IPR001611">
    <property type="entry name" value="Leu-rich_rpt"/>
</dbReference>
<dbReference type="InterPro" id="IPR050333">
    <property type="entry name" value="SLRP"/>
</dbReference>
<dbReference type="Pfam" id="PF13855">
    <property type="entry name" value="LRR_8"/>
    <property type="match status" value="2"/>
</dbReference>
<evidence type="ECO:0000256" key="1">
    <source>
        <dbReference type="ARBA" id="ARBA00022614"/>
    </source>
</evidence>
<name>A0AAV4PY38_9ARAC</name>
<keyword evidence="5" id="KW-1185">Reference proteome</keyword>
<dbReference type="Proteomes" id="UP001054837">
    <property type="component" value="Unassembled WGS sequence"/>
</dbReference>
<keyword evidence="3" id="KW-0732">Signal</keyword>
<dbReference type="SUPFAM" id="SSF52058">
    <property type="entry name" value="L domain-like"/>
    <property type="match status" value="1"/>
</dbReference>
<sequence>MLIAIVFLLMLSPVIHSSSDCPRIANIECSCFNTSVVCNGTQENDAELQNLLLGLSNITDLQNLTLNIKKITFPMESPFKGFKLKSLSLGIGLDVMVSGFLDGLESSLLSLNLEHNKIEFFKNPLSSLHNLKELYLGFNDYDIIGSDNFVNLSNLEFLSISGNRIHSLDEDFLEHFPVIHTLILNDNNISSISDLKIISPTLRKLIAQNCSISQTLEKETLSGIANLRYADFSSNGIIGVDSLALNELHNLEILNLSYNNINDLNDNAFSSLYNLKELDLRSNQISRIAQNAFINLTQLKNLDLSGNKLHAIIEEYTLDLYSLERINLQNNEIKVIQRGAFNVSRNLQELLLEGNKLECVCDLLDFADLIKQLPIRQDDLNAITCSDDTLVVKKLIDVDFNATECRSEDEDDEYIDIDEPSSSASPTSTIGSEITLNVTDISSTILSNVFTTTTELNTISVTKIENINSSDTSELTDITTESASTELTNITTESTSTELTNIITESTSTELTYITTESTSTELYNITTESTITELTNIKTESTSTELTNITSESTSTFQSTDTISGLIIVSPSQSDITEDNSALSETTNIITETTTILVTDSSTTERENISIPSTFESTKATVELVTVSSTQSNITEKEIFEESSTISSLGFNNIVTELTTQSIKTDISESTIAIPENTASVTQSEIIESESTSEKINITLATISLIHTSITEPMETDSTTLVTNTQSSLDSSNTISYSTDLKVPSTTPKNTNSDIVIHIKNYSISEEKLCIVWNLSGLTFSNRIFNEIVLKCGAEIKSKSGKKIKYLKCPKSGNDTDECILLDKKYLSNLYELCINIYENGGLKNQTCLEYNFNTITEIPPVPFKVTYFDVAFDYANSFAVVNWAVNKKEQNSLSEERNVLRRISPQFQQEPCVRYSYTLKEPIDI</sequence>
<proteinExistence type="predicted"/>
<accession>A0AAV4PY38</accession>
<dbReference type="InterPro" id="IPR032675">
    <property type="entry name" value="LRR_dom_sf"/>
</dbReference>
<evidence type="ECO:0000256" key="2">
    <source>
        <dbReference type="ARBA" id="ARBA00022737"/>
    </source>
</evidence>
<feature type="chain" id="PRO_5043831343" evidence="3">
    <location>
        <begin position="18"/>
        <end position="927"/>
    </location>
</feature>
<evidence type="ECO:0000313" key="4">
    <source>
        <dbReference type="EMBL" id="GIY01139.1"/>
    </source>
</evidence>
<comment type="caution">
    <text evidence="4">The sequence shown here is derived from an EMBL/GenBank/DDBJ whole genome shotgun (WGS) entry which is preliminary data.</text>
</comment>